<name>A0A133XEB5_9RHOO</name>
<dbReference type="RefSeq" id="WP_066884549.1">
    <property type="nucleotide sequence ID" value="NZ_LODL01000035.1"/>
</dbReference>
<keyword evidence="4" id="KW-1185">Reference proteome</keyword>
<protein>
    <recommendedName>
        <fullName evidence="5">Terminase</fullName>
    </recommendedName>
</protein>
<dbReference type="InterPro" id="IPR005335">
    <property type="entry name" value="Terminase_ssu"/>
</dbReference>
<dbReference type="Proteomes" id="UP000070186">
    <property type="component" value="Unassembled WGS sequence"/>
</dbReference>
<evidence type="ECO:0000313" key="4">
    <source>
        <dbReference type="Proteomes" id="UP000070186"/>
    </source>
</evidence>
<evidence type="ECO:0000256" key="2">
    <source>
        <dbReference type="ARBA" id="ARBA00023219"/>
    </source>
</evidence>
<sequence length="221" mass="23997">MTPKQAAFIQQYLVDKNATQAAIRAGYSAKTASSAGERLLRNVEVCEAIERGMSDLAGRLGITAERVLLERSRLAFFDVRKLFRDDGGPKPINELDDDTAAAIAGLEVAEIWEGSGEDRHFVGYLKKYKLASKDPSLAALDKYFGLNEKAIRFLLPSIEVPADCAKAQASIIQAVAAGSILPSEAETLAGLVEQQRRSLETSDMAERLATVEALLKERGRA</sequence>
<dbReference type="AlphaFoldDB" id="A0A133XEB5"/>
<comment type="caution">
    <text evidence="3">The sequence shown here is derived from an EMBL/GenBank/DDBJ whole genome shotgun (WGS) entry which is preliminary data.</text>
</comment>
<keyword evidence="1" id="KW-1188">Viral release from host cell</keyword>
<evidence type="ECO:0008006" key="5">
    <source>
        <dbReference type="Google" id="ProtNLM"/>
    </source>
</evidence>
<dbReference type="GO" id="GO:0051276">
    <property type="term" value="P:chromosome organization"/>
    <property type="evidence" value="ECO:0007669"/>
    <property type="project" value="InterPro"/>
</dbReference>
<proteinExistence type="predicted"/>
<dbReference type="PANTHER" id="PTHR41328">
    <property type="entry name" value="TERMINASE SMALL SUBUNIT-RELATED"/>
    <property type="match status" value="1"/>
</dbReference>
<organism evidence="3 4">
    <name type="scientific">Dechloromonas denitrificans</name>
    <dbReference type="NCBI Taxonomy" id="281362"/>
    <lineage>
        <taxon>Bacteria</taxon>
        <taxon>Pseudomonadati</taxon>
        <taxon>Pseudomonadota</taxon>
        <taxon>Betaproteobacteria</taxon>
        <taxon>Rhodocyclales</taxon>
        <taxon>Azonexaceae</taxon>
        <taxon>Dechloromonas</taxon>
    </lineage>
</organism>
<dbReference type="Gene3D" id="1.10.10.1400">
    <property type="entry name" value="Terminase, small subunit, N-terminal DNA-binding domain, HTH motif"/>
    <property type="match status" value="1"/>
</dbReference>
<keyword evidence="2" id="KW-0231">Viral genome packaging</keyword>
<dbReference type="Pfam" id="PF03592">
    <property type="entry name" value="Terminase_2"/>
    <property type="match status" value="1"/>
</dbReference>
<evidence type="ECO:0000313" key="3">
    <source>
        <dbReference type="EMBL" id="KXB29266.1"/>
    </source>
</evidence>
<dbReference type="EMBL" id="LODL01000035">
    <property type="protein sequence ID" value="KXB29266.1"/>
    <property type="molecule type" value="Genomic_DNA"/>
</dbReference>
<gene>
    <name evidence="3" type="ORF">AT959_14925</name>
</gene>
<evidence type="ECO:0000256" key="1">
    <source>
        <dbReference type="ARBA" id="ARBA00022612"/>
    </source>
</evidence>
<dbReference type="STRING" id="281362.AT959_14925"/>
<dbReference type="InterPro" id="IPR052404">
    <property type="entry name" value="SPP1-like_terminase"/>
</dbReference>
<dbReference type="PANTHER" id="PTHR41328:SF2">
    <property type="entry name" value="TERMINASE SMALL SUBUNIT"/>
    <property type="match status" value="1"/>
</dbReference>
<dbReference type="InterPro" id="IPR038713">
    <property type="entry name" value="Terminase_Gp1_N_sf"/>
</dbReference>
<accession>A0A133XEB5</accession>
<reference evidence="3 4" key="1">
    <citation type="submission" date="2015-12" db="EMBL/GenBank/DDBJ databases">
        <title>Nitrous oxide reduction kinetics distinguish bacteria harboring typical versus atypical NosZ.</title>
        <authorList>
            <person name="Yoon S."/>
            <person name="Nissen S."/>
            <person name="Park D."/>
            <person name="Sanford R.A."/>
            <person name="Loeffler F.E."/>
        </authorList>
    </citation>
    <scope>NUCLEOTIDE SEQUENCE [LARGE SCALE GENOMIC DNA]</scope>
    <source>
        <strain evidence="3 4">ATCC BAA-841</strain>
    </source>
</reference>